<dbReference type="Pfam" id="PF01118">
    <property type="entry name" value="Semialdhyde_dh"/>
    <property type="match status" value="1"/>
</dbReference>
<dbReference type="GO" id="GO:0070401">
    <property type="term" value="F:NADP+ binding"/>
    <property type="evidence" value="ECO:0007669"/>
    <property type="project" value="InterPro"/>
</dbReference>
<organism evidence="10 11">
    <name type="scientific">Clostridium cylindrosporum DSM 605</name>
    <dbReference type="NCBI Taxonomy" id="1121307"/>
    <lineage>
        <taxon>Bacteria</taxon>
        <taxon>Bacillati</taxon>
        <taxon>Bacillota</taxon>
        <taxon>Clostridia</taxon>
        <taxon>Eubacteriales</taxon>
        <taxon>Clostridiaceae</taxon>
        <taxon>Clostridium</taxon>
    </lineage>
</organism>
<dbReference type="EMBL" id="LFVU01000006">
    <property type="protein sequence ID" value="KMT22656.1"/>
    <property type="molecule type" value="Genomic_DNA"/>
</dbReference>
<proteinExistence type="inferred from homology"/>
<evidence type="ECO:0000256" key="3">
    <source>
        <dbReference type="ARBA" id="ARBA00022605"/>
    </source>
</evidence>
<dbReference type="FunFam" id="3.30.360.10:FF:000014">
    <property type="entry name" value="N-acetyl-gamma-glutamyl-phosphate reductase"/>
    <property type="match status" value="1"/>
</dbReference>
<comment type="pathway">
    <text evidence="1 7">Amino-acid biosynthesis; L-arginine biosynthesis; N(2)-acetyl-L-ornithine from L-glutamate: step 3/4.</text>
</comment>
<reference evidence="10 11" key="1">
    <citation type="submission" date="2015-06" db="EMBL/GenBank/DDBJ databases">
        <title>Draft genome sequence of the purine-degrading Clostridium cylindrosporum HC-1 (DSM 605).</title>
        <authorList>
            <person name="Poehlein A."/>
            <person name="Schiel-Bengelsdorf B."/>
            <person name="Bengelsdorf F."/>
            <person name="Daniel R."/>
            <person name="Duerre P."/>
        </authorList>
    </citation>
    <scope>NUCLEOTIDE SEQUENCE [LARGE SCALE GENOMIC DNA]</scope>
    <source>
        <strain evidence="10 11">DSM 605</strain>
    </source>
</reference>
<dbReference type="InterPro" id="IPR000534">
    <property type="entry name" value="Semialdehyde_DH_NAD-bd"/>
</dbReference>
<protein>
    <recommendedName>
        <fullName evidence="7">N-acetyl-gamma-glutamyl-phosphate reductase</fullName>
        <shortName evidence="7">AGPR</shortName>
        <ecNumber evidence="7">1.2.1.38</ecNumber>
    </recommendedName>
    <alternativeName>
        <fullName evidence="7">N-acetyl-glutamate semialdehyde dehydrogenase</fullName>
        <shortName evidence="7">NAGSA dehydrogenase</shortName>
    </alternativeName>
</protein>
<comment type="caution">
    <text evidence="10">The sequence shown here is derived from an EMBL/GenBank/DDBJ whole genome shotgun (WGS) entry which is preliminary data.</text>
</comment>
<evidence type="ECO:0000256" key="1">
    <source>
        <dbReference type="ARBA" id="ARBA00004862"/>
    </source>
</evidence>
<gene>
    <name evidence="7 10" type="primary">argC</name>
    <name evidence="10" type="ORF">CLCY_9c00870</name>
</gene>
<dbReference type="SUPFAM" id="SSF55347">
    <property type="entry name" value="Glyceraldehyde-3-phosphate dehydrogenase-like, C-terminal domain"/>
    <property type="match status" value="1"/>
</dbReference>
<keyword evidence="4 7" id="KW-0521">NADP</keyword>
<dbReference type="Gene3D" id="3.30.360.10">
    <property type="entry name" value="Dihydrodipicolinate Reductase, domain 2"/>
    <property type="match status" value="1"/>
</dbReference>
<dbReference type="SUPFAM" id="SSF51735">
    <property type="entry name" value="NAD(P)-binding Rossmann-fold domains"/>
    <property type="match status" value="1"/>
</dbReference>
<evidence type="ECO:0000256" key="6">
    <source>
        <dbReference type="ARBA" id="ARBA00050557"/>
    </source>
</evidence>
<evidence type="ECO:0000256" key="5">
    <source>
        <dbReference type="ARBA" id="ARBA00023002"/>
    </source>
</evidence>
<dbReference type="Proteomes" id="UP000036756">
    <property type="component" value="Unassembled WGS sequence"/>
</dbReference>
<dbReference type="RefSeq" id="WP_048569860.1">
    <property type="nucleotide sequence ID" value="NZ_LFVU01000006.1"/>
</dbReference>
<feature type="domain" description="Semialdehyde dehydrogenase NAD-binding" evidence="9">
    <location>
        <begin position="3"/>
        <end position="143"/>
    </location>
</feature>
<name>A0A0J8G4Q3_CLOCY</name>
<evidence type="ECO:0000259" key="9">
    <source>
        <dbReference type="SMART" id="SM00859"/>
    </source>
</evidence>
<dbReference type="Gene3D" id="3.40.50.720">
    <property type="entry name" value="NAD(P)-binding Rossmann-like Domain"/>
    <property type="match status" value="1"/>
</dbReference>
<dbReference type="InterPro" id="IPR000706">
    <property type="entry name" value="AGPR_type-1"/>
</dbReference>
<dbReference type="Pfam" id="PF22698">
    <property type="entry name" value="Semialdhyde_dhC_1"/>
    <property type="match status" value="1"/>
</dbReference>
<dbReference type="STRING" id="1121307.CLCY_9c00870"/>
<comment type="function">
    <text evidence="7">Catalyzes the NADPH-dependent reduction of N-acetyl-5-glutamyl phosphate to yield N-acetyl-L-glutamate 5-semialdehyde.</text>
</comment>
<keyword evidence="7" id="KW-0963">Cytoplasm</keyword>
<dbReference type="CDD" id="cd17895">
    <property type="entry name" value="AGPR_1_N"/>
    <property type="match status" value="1"/>
</dbReference>
<dbReference type="OrthoDB" id="9801289at2"/>
<evidence type="ECO:0000256" key="7">
    <source>
        <dbReference type="HAMAP-Rule" id="MF_00150"/>
    </source>
</evidence>
<dbReference type="CDD" id="cd23934">
    <property type="entry name" value="AGPR_1_C"/>
    <property type="match status" value="1"/>
</dbReference>
<dbReference type="InterPro" id="IPR023013">
    <property type="entry name" value="AGPR_AS"/>
</dbReference>
<evidence type="ECO:0000313" key="10">
    <source>
        <dbReference type="EMBL" id="KMT22656.1"/>
    </source>
</evidence>
<keyword evidence="2 7" id="KW-0055">Arginine biosynthesis</keyword>
<dbReference type="GO" id="GO:0003942">
    <property type="term" value="F:N-acetyl-gamma-glutamyl-phosphate reductase activity"/>
    <property type="evidence" value="ECO:0007669"/>
    <property type="project" value="UniProtKB-UniRule"/>
</dbReference>
<dbReference type="InterPro" id="IPR058924">
    <property type="entry name" value="AGPR_dimerisation_dom"/>
</dbReference>
<feature type="active site" evidence="7 8">
    <location>
        <position position="151"/>
    </location>
</feature>
<dbReference type="UniPathway" id="UPA00068">
    <property type="reaction ID" value="UER00108"/>
</dbReference>
<keyword evidence="5 7" id="KW-0560">Oxidoreductase</keyword>
<dbReference type="PANTHER" id="PTHR32338">
    <property type="entry name" value="N-ACETYL-GAMMA-GLUTAMYL-PHOSPHATE REDUCTASE, CHLOROPLASTIC-RELATED-RELATED"/>
    <property type="match status" value="1"/>
</dbReference>
<dbReference type="NCBIfam" id="TIGR01850">
    <property type="entry name" value="argC"/>
    <property type="match status" value="1"/>
</dbReference>
<accession>A0A0J8G4Q3</accession>
<dbReference type="PATRIC" id="fig|1121307.3.peg.2670"/>
<evidence type="ECO:0000313" key="11">
    <source>
        <dbReference type="Proteomes" id="UP000036756"/>
    </source>
</evidence>
<dbReference type="GO" id="GO:0005737">
    <property type="term" value="C:cytoplasm"/>
    <property type="evidence" value="ECO:0007669"/>
    <property type="project" value="UniProtKB-SubCell"/>
</dbReference>
<dbReference type="InterPro" id="IPR036291">
    <property type="entry name" value="NAD(P)-bd_dom_sf"/>
</dbReference>
<dbReference type="GO" id="GO:0051287">
    <property type="term" value="F:NAD binding"/>
    <property type="evidence" value="ECO:0007669"/>
    <property type="project" value="InterPro"/>
</dbReference>
<keyword evidence="11" id="KW-1185">Reference proteome</keyword>
<evidence type="ECO:0000256" key="8">
    <source>
        <dbReference type="PROSITE-ProRule" id="PRU10010"/>
    </source>
</evidence>
<dbReference type="PROSITE" id="PS01224">
    <property type="entry name" value="ARGC"/>
    <property type="match status" value="1"/>
</dbReference>
<dbReference type="HAMAP" id="MF_00150">
    <property type="entry name" value="ArgC_type1"/>
    <property type="match status" value="1"/>
</dbReference>
<evidence type="ECO:0000256" key="2">
    <source>
        <dbReference type="ARBA" id="ARBA00022571"/>
    </source>
</evidence>
<comment type="subcellular location">
    <subcellularLocation>
        <location evidence="7">Cytoplasm</location>
    </subcellularLocation>
</comment>
<comment type="catalytic activity">
    <reaction evidence="6 7">
        <text>N-acetyl-L-glutamate 5-semialdehyde + phosphate + NADP(+) = N-acetyl-L-glutamyl 5-phosphate + NADPH + H(+)</text>
        <dbReference type="Rhea" id="RHEA:21588"/>
        <dbReference type="ChEBI" id="CHEBI:15378"/>
        <dbReference type="ChEBI" id="CHEBI:29123"/>
        <dbReference type="ChEBI" id="CHEBI:43474"/>
        <dbReference type="ChEBI" id="CHEBI:57783"/>
        <dbReference type="ChEBI" id="CHEBI:57936"/>
        <dbReference type="ChEBI" id="CHEBI:58349"/>
        <dbReference type="EC" id="1.2.1.38"/>
    </reaction>
</comment>
<dbReference type="GO" id="GO:0006526">
    <property type="term" value="P:L-arginine biosynthetic process"/>
    <property type="evidence" value="ECO:0007669"/>
    <property type="project" value="UniProtKB-UniRule"/>
</dbReference>
<dbReference type="InterPro" id="IPR050085">
    <property type="entry name" value="AGPR"/>
</dbReference>
<evidence type="ECO:0000256" key="4">
    <source>
        <dbReference type="ARBA" id="ARBA00022857"/>
    </source>
</evidence>
<comment type="similarity">
    <text evidence="7">Belongs to the NAGSA dehydrogenase family. Type 1 subfamily.</text>
</comment>
<dbReference type="SMART" id="SM00859">
    <property type="entry name" value="Semialdhyde_dh"/>
    <property type="match status" value="1"/>
</dbReference>
<sequence length="345" mass="38242">MIKVGIVGATGYAGQQLYYILNNHKNVEVKYISAHSSVGVCISELYGNYSNIIQQKCIGMEGAIEKLDEIDVVFLALPHGTAFDLVEKAYKKGVKVIDLGADYRIDDAKSYETWYNVEHKNPELIEEAVYGLCEINRDKIKDSSIIANPGCYTTASILAMYPLIKHGIVDEKKVIIDAASGTSGAGRSGKIDNLFCEVNENYKAYGVTNHRHTPEIEQELTKACGSEVLISFTPHLVPMNRGILATCYGFLKKDVTHEEIKAIYEEEYGNERFIRLLDTFPQTRWVRGTNLCDISFKIDERTGRIVVISAIDNLVKGAAGQAVQNMNIIFGLDEAEGIDNLAMAP</sequence>
<dbReference type="AlphaFoldDB" id="A0A0J8G4Q3"/>
<dbReference type="EC" id="1.2.1.38" evidence="7"/>
<keyword evidence="3 7" id="KW-0028">Amino-acid biosynthesis</keyword>
<dbReference type="PANTHER" id="PTHR32338:SF10">
    <property type="entry name" value="N-ACETYL-GAMMA-GLUTAMYL-PHOSPHATE REDUCTASE, CHLOROPLASTIC-RELATED"/>
    <property type="match status" value="1"/>
</dbReference>